<evidence type="ECO:0000313" key="2">
    <source>
        <dbReference type="Proteomes" id="UP001057402"/>
    </source>
</evidence>
<protein>
    <submittedName>
        <fullName evidence="1">Uncharacterized protein</fullName>
    </submittedName>
</protein>
<dbReference type="EMBL" id="CM042884">
    <property type="protein sequence ID" value="KAI4370718.1"/>
    <property type="molecule type" value="Genomic_DNA"/>
</dbReference>
<sequence>MSSPTLLLTLLLLHLHPHLSFQLLQQSQSHALWRIHLLLSFPPTSPFHSPDPCAAEPTPSLTLVCYQDNLTQLHISGLSGDLPPLPPGFSTASFFSALTAFPGLKVLSLVGVGFGGPLPGYVGQLSSLEILNLSSNALSGMIPREVWLLRGLQTIVLDNNRFEGEVPGWFSMFPSLAVLSLRNNSFRGSLPDSVSSMVMLRVLALSQNNLSGHVPNLQKLSNLQVLDLEGNRFGPHFPSLSTRLVTLVISKNRFSLGLPEELNSFYQLEKFDASSNHFVGPFLPKLLSLPSMRYVDVGGNKFFGKLMENMSCSPELGFVNLSSNLLSGELPGCLKSEGKDNMIVLYGNNCFSNHEQGQHPPVFCQNAALAVDVEPSKRMNHTRLARFKPEVAFGIVGGILGLVSAVALASVAIMRLNCKKVSEHPPPARIITENISTMPTAKMLSDARHISLTMKMGAKIPPYRTFTLEELINSTNGFEHFSLIGQGSNWQVYRANGADGSPFMIRSLQMRKKRSPQYYMPVIERVSKLRHAHLLSSLGHCFECHSDDSSNVLKVHLIFEFAANGTLRDHISGKPSGKPLSWIQRIAAMTEVAKGIQFLHTGIVPGVFSNEVSITDVLLDHNLQAKVSKYNIPLLAEECGRKAKEWSVSQRARGSASSRVKGNDKGDIFDIGVILLELVVGRPIKSHDEICLLRDLIKVGLNADDAARRSIIDPAITKDCSDESLRTTMGICARCLSIEDADKPSVEDVLWNLQFATQVQDSFRQDSRNSRDSSSVSSYQEV</sequence>
<evidence type="ECO:0000313" key="1">
    <source>
        <dbReference type="EMBL" id="KAI4370718.1"/>
    </source>
</evidence>
<comment type="caution">
    <text evidence="1">The sequence shown here is derived from an EMBL/GenBank/DDBJ whole genome shotgun (WGS) entry which is preliminary data.</text>
</comment>
<accession>A0ACB9QWS7</accession>
<dbReference type="Proteomes" id="UP001057402">
    <property type="component" value="Chromosome 5"/>
</dbReference>
<organism evidence="1 2">
    <name type="scientific">Melastoma candidum</name>
    <dbReference type="NCBI Taxonomy" id="119954"/>
    <lineage>
        <taxon>Eukaryota</taxon>
        <taxon>Viridiplantae</taxon>
        <taxon>Streptophyta</taxon>
        <taxon>Embryophyta</taxon>
        <taxon>Tracheophyta</taxon>
        <taxon>Spermatophyta</taxon>
        <taxon>Magnoliopsida</taxon>
        <taxon>eudicotyledons</taxon>
        <taxon>Gunneridae</taxon>
        <taxon>Pentapetalae</taxon>
        <taxon>rosids</taxon>
        <taxon>malvids</taxon>
        <taxon>Myrtales</taxon>
        <taxon>Melastomataceae</taxon>
        <taxon>Melastomatoideae</taxon>
        <taxon>Melastomateae</taxon>
        <taxon>Melastoma</taxon>
    </lineage>
</organism>
<proteinExistence type="predicted"/>
<name>A0ACB9QWS7_9MYRT</name>
<keyword evidence="2" id="KW-1185">Reference proteome</keyword>
<gene>
    <name evidence="1" type="ORF">MLD38_019037</name>
</gene>
<reference evidence="2" key="1">
    <citation type="journal article" date="2023" name="Front. Plant Sci.">
        <title>Chromosomal-level genome assembly of Melastoma candidum provides insights into trichome evolution.</title>
        <authorList>
            <person name="Zhong Y."/>
            <person name="Wu W."/>
            <person name="Sun C."/>
            <person name="Zou P."/>
            <person name="Liu Y."/>
            <person name="Dai S."/>
            <person name="Zhou R."/>
        </authorList>
    </citation>
    <scope>NUCLEOTIDE SEQUENCE [LARGE SCALE GENOMIC DNA]</scope>
</reference>